<dbReference type="SUPFAM" id="SSF47384">
    <property type="entry name" value="Homodimeric domain of signal transducing histidine kinase"/>
    <property type="match status" value="1"/>
</dbReference>
<keyword evidence="7" id="KW-1133">Transmembrane helix</keyword>
<evidence type="ECO:0000256" key="7">
    <source>
        <dbReference type="SAM" id="Phobius"/>
    </source>
</evidence>
<organism evidence="9 10">
    <name type="scientific">Kangsaoukella pontilimi</name>
    <dbReference type="NCBI Taxonomy" id="2691042"/>
    <lineage>
        <taxon>Bacteria</taxon>
        <taxon>Pseudomonadati</taxon>
        <taxon>Pseudomonadota</taxon>
        <taxon>Alphaproteobacteria</taxon>
        <taxon>Rhodobacterales</taxon>
        <taxon>Paracoccaceae</taxon>
        <taxon>Kangsaoukella</taxon>
    </lineage>
</organism>
<keyword evidence="7" id="KW-0472">Membrane</keyword>
<dbReference type="InterPro" id="IPR003661">
    <property type="entry name" value="HisK_dim/P_dom"/>
</dbReference>
<proteinExistence type="predicted"/>
<dbReference type="InterPro" id="IPR036097">
    <property type="entry name" value="HisK_dim/P_sf"/>
</dbReference>
<evidence type="ECO:0000313" key="9">
    <source>
        <dbReference type="EMBL" id="MXQ06607.1"/>
    </source>
</evidence>
<keyword evidence="4" id="KW-0808">Transferase</keyword>
<dbReference type="EMBL" id="WUPT01000001">
    <property type="protein sequence ID" value="MXQ06607.1"/>
    <property type="molecule type" value="Genomic_DNA"/>
</dbReference>
<comment type="caution">
    <text evidence="9">The sequence shown here is derived from an EMBL/GenBank/DDBJ whole genome shotgun (WGS) entry which is preliminary data.</text>
</comment>
<feature type="transmembrane region" description="Helical" evidence="7">
    <location>
        <begin position="9"/>
        <end position="32"/>
    </location>
</feature>
<gene>
    <name evidence="9" type="ORF">GQ651_01980</name>
</gene>
<reference evidence="9 10" key="2">
    <citation type="submission" date="2020-03" db="EMBL/GenBank/DDBJ databases">
        <title>Kangsaoukella pontilimi gen. nov., sp. nov., a new member of the family Rhodobacteraceae isolated from a tidal mudflat.</title>
        <authorList>
            <person name="Kim I.S."/>
        </authorList>
    </citation>
    <scope>NUCLEOTIDE SEQUENCE [LARGE SCALE GENOMIC DNA]</scope>
    <source>
        <strain evidence="9 10">GH1-50</strain>
    </source>
</reference>
<dbReference type="PANTHER" id="PTHR45436:SF1">
    <property type="entry name" value="SENSOR PROTEIN QSEC"/>
    <property type="match status" value="1"/>
</dbReference>
<dbReference type="Gene3D" id="1.10.287.130">
    <property type="match status" value="1"/>
</dbReference>
<sequence length="171" mass="18724">MRKAQQRSFFATGLIGLAGLSLIGLGFVWFAIRTLLAPLRQVDADLAQREPADLGEVVGTPPREIKGLSDAINGFIDRLSRSRALTETFIADVAHQTRTSLSALQGHLSLAVDPDSPEQMRSRLIKADRQAKRTVRLTNQLLANAMVIHRSGRSSLQPVALKTLVRDTFIA</sequence>
<accession>A0A7C9IEG0</accession>
<dbReference type="RefSeq" id="WP_160762536.1">
    <property type="nucleotide sequence ID" value="NZ_WUPT01000001.1"/>
</dbReference>
<protein>
    <recommendedName>
        <fullName evidence="2">histidine kinase</fullName>
        <ecNumber evidence="2">2.7.13.3</ecNumber>
    </recommendedName>
</protein>
<keyword evidence="7" id="KW-0812">Transmembrane</keyword>
<dbReference type="EC" id="2.7.13.3" evidence="2"/>
<dbReference type="InterPro" id="IPR050428">
    <property type="entry name" value="TCS_sensor_his_kinase"/>
</dbReference>
<dbReference type="GO" id="GO:0000155">
    <property type="term" value="F:phosphorelay sensor kinase activity"/>
    <property type="evidence" value="ECO:0007669"/>
    <property type="project" value="InterPro"/>
</dbReference>
<name>A0A7C9IEG0_9RHOB</name>
<evidence type="ECO:0000256" key="4">
    <source>
        <dbReference type="ARBA" id="ARBA00022679"/>
    </source>
</evidence>
<dbReference type="PROSITE" id="PS50885">
    <property type="entry name" value="HAMP"/>
    <property type="match status" value="1"/>
</dbReference>
<evidence type="ECO:0000259" key="8">
    <source>
        <dbReference type="PROSITE" id="PS50885"/>
    </source>
</evidence>
<evidence type="ECO:0000256" key="5">
    <source>
        <dbReference type="ARBA" id="ARBA00022777"/>
    </source>
</evidence>
<evidence type="ECO:0000256" key="2">
    <source>
        <dbReference type="ARBA" id="ARBA00012438"/>
    </source>
</evidence>
<evidence type="ECO:0000256" key="3">
    <source>
        <dbReference type="ARBA" id="ARBA00022553"/>
    </source>
</evidence>
<keyword evidence="5" id="KW-0418">Kinase</keyword>
<feature type="domain" description="HAMP" evidence="8">
    <location>
        <begin position="33"/>
        <end position="84"/>
    </location>
</feature>
<dbReference type="Proteomes" id="UP000480350">
    <property type="component" value="Unassembled WGS sequence"/>
</dbReference>
<dbReference type="CDD" id="cd00082">
    <property type="entry name" value="HisKA"/>
    <property type="match status" value="1"/>
</dbReference>
<keyword evidence="6" id="KW-0902">Two-component regulatory system</keyword>
<dbReference type="GO" id="GO:0005886">
    <property type="term" value="C:plasma membrane"/>
    <property type="evidence" value="ECO:0007669"/>
    <property type="project" value="TreeGrafter"/>
</dbReference>
<comment type="catalytic activity">
    <reaction evidence="1">
        <text>ATP + protein L-histidine = ADP + protein N-phospho-L-histidine.</text>
        <dbReference type="EC" id="2.7.13.3"/>
    </reaction>
</comment>
<dbReference type="PANTHER" id="PTHR45436">
    <property type="entry name" value="SENSOR HISTIDINE KINASE YKOH"/>
    <property type="match status" value="1"/>
</dbReference>
<evidence type="ECO:0000256" key="6">
    <source>
        <dbReference type="ARBA" id="ARBA00023012"/>
    </source>
</evidence>
<evidence type="ECO:0000313" key="10">
    <source>
        <dbReference type="Proteomes" id="UP000480350"/>
    </source>
</evidence>
<keyword evidence="3" id="KW-0597">Phosphoprotein</keyword>
<dbReference type="Pfam" id="PF00512">
    <property type="entry name" value="HisKA"/>
    <property type="match status" value="1"/>
</dbReference>
<evidence type="ECO:0000256" key="1">
    <source>
        <dbReference type="ARBA" id="ARBA00000085"/>
    </source>
</evidence>
<dbReference type="InterPro" id="IPR003660">
    <property type="entry name" value="HAMP_dom"/>
</dbReference>
<dbReference type="AlphaFoldDB" id="A0A7C9IEG0"/>
<reference evidence="9 10" key="1">
    <citation type="submission" date="2019-12" db="EMBL/GenBank/DDBJ databases">
        <authorList>
            <person name="Lee S.D."/>
        </authorList>
    </citation>
    <scope>NUCLEOTIDE SEQUENCE [LARGE SCALE GENOMIC DNA]</scope>
    <source>
        <strain evidence="9 10">GH1-50</strain>
    </source>
</reference>
<dbReference type="SMART" id="SM00388">
    <property type="entry name" value="HisKA"/>
    <property type="match status" value="1"/>
</dbReference>
<keyword evidence="10" id="KW-1185">Reference proteome</keyword>